<dbReference type="GeneID" id="24100932"/>
<keyword evidence="1" id="KW-0472">Membrane</keyword>
<sequence length="391" mass="43423">MLQGNSSAGYLALVETDFNNMLLANFCTVAAMMLLLYDYILTFAQEIQCIWRRKFSGATVLFFLNRYLSIIYRILMLLVILPWQYLPQQTADDVITIMLDLILAVFTSLRLYAIWNRDRRILIAVILLGLVSPAANIFYYTTLQEEAAPPPLYGCAVRVHMSASAGEMSVPVGLVVMRLADNTFSFAIFNCVFAICSDAIVLILTWLKTAEIQRAFSSAHVKGGSISSLIQRDGTVYFLTLLVLNVVNLIAIKFQDYGCIPALTEVLSSILISRFLLNLRGVYLSDSELQEDAINKLSTNRDLGTSQLSSLRFSYSIAGNLGAPLNDLLSDAYFDGGSEHSSVHDDVAYISANPLAVGFFVDHAEDEDMTPDIQTLKEYAFGFSVQIVLRV</sequence>
<name>J4IC95_9APHY</name>
<organism evidence="3 4">
    <name type="scientific">Fibroporia radiculosa</name>
    <dbReference type="NCBI Taxonomy" id="599839"/>
    <lineage>
        <taxon>Eukaryota</taxon>
        <taxon>Fungi</taxon>
        <taxon>Dikarya</taxon>
        <taxon>Basidiomycota</taxon>
        <taxon>Agaricomycotina</taxon>
        <taxon>Agaricomycetes</taxon>
        <taxon>Polyporales</taxon>
        <taxon>Fibroporiaceae</taxon>
        <taxon>Fibroporia</taxon>
    </lineage>
</organism>
<dbReference type="InParanoid" id="J4IC95"/>
<gene>
    <name evidence="3" type="ORF">FIBRA_08265</name>
</gene>
<reference evidence="3 4" key="1">
    <citation type="journal article" date="2012" name="Appl. Environ. Microbiol.">
        <title>Short-read sequencing for genomic analysis of the brown rot fungus Fibroporia radiculosa.</title>
        <authorList>
            <person name="Tang J.D."/>
            <person name="Perkins A.D."/>
            <person name="Sonstegard T.S."/>
            <person name="Schroeder S.G."/>
            <person name="Burgess S.C."/>
            <person name="Diehl S.V."/>
        </authorList>
    </citation>
    <scope>NUCLEOTIDE SEQUENCE [LARGE SCALE GENOMIC DNA]</scope>
    <source>
        <strain evidence="3 4">TFFH 294</strain>
    </source>
</reference>
<dbReference type="Proteomes" id="UP000006352">
    <property type="component" value="Unassembled WGS sequence"/>
</dbReference>
<dbReference type="OrthoDB" id="2803865at2759"/>
<evidence type="ECO:0000313" key="4">
    <source>
        <dbReference type="Proteomes" id="UP000006352"/>
    </source>
</evidence>
<dbReference type="Pfam" id="PF20151">
    <property type="entry name" value="DUF6533"/>
    <property type="match status" value="1"/>
</dbReference>
<keyword evidence="1" id="KW-0812">Transmembrane</keyword>
<feature type="transmembrane region" description="Helical" evidence="1">
    <location>
        <begin position="60"/>
        <end position="83"/>
    </location>
</feature>
<dbReference type="RefSeq" id="XP_012185304.1">
    <property type="nucleotide sequence ID" value="XM_012329914.1"/>
</dbReference>
<dbReference type="EMBL" id="HE797220">
    <property type="protein sequence ID" value="CCM06021.1"/>
    <property type="molecule type" value="Genomic_DNA"/>
</dbReference>
<feature type="transmembrane region" description="Helical" evidence="1">
    <location>
        <begin position="95"/>
        <end position="114"/>
    </location>
</feature>
<evidence type="ECO:0000259" key="2">
    <source>
        <dbReference type="Pfam" id="PF20151"/>
    </source>
</evidence>
<protein>
    <recommendedName>
        <fullName evidence="2">DUF6533 domain-containing protein</fullName>
    </recommendedName>
</protein>
<accession>J4IC95</accession>
<feature type="transmembrane region" description="Helical" evidence="1">
    <location>
        <begin position="184"/>
        <end position="207"/>
    </location>
</feature>
<feature type="domain" description="DUF6533" evidence="2">
    <location>
        <begin position="27"/>
        <end position="71"/>
    </location>
</feature>
<keyword evidence="4" id="KW-1185">Reference proteome</keyword>
<feature type="transmembrane region" description="Helical" evidence="1">
    <location>
        <begin position="20"/>
        <end position="40"/>
    </location>
</feature>
<evidence type="ECO:0000313" key="3">
    <source>
        <dbReference type="EMBL" id="CCM06021.1"/>
    </source>
</evidence>
<feature type="transmembrane region" description="Helical" evidence="1">
    <location>
        <begin position="236"/>
        <end position="254"/>
    </location>
</feature>
<dbReference type="InterPro" id="IPR045340">
    <property type="entry name" value="DUF6533"/>
</dbReference>
<keyword evidence="1" id="KW-1133">Transmembrane helix</keyword>
<proteinExistence type="predicted"/>
<dbReference type="HOGENOM" id="CLU_053360_2_0_1"/>
<dbReference type="STRING" id="599839.J4IC95"/>
<evidence type="ECO:0000256" key="1">
    <source>
        <dbReference type="SAM" id="Phobius"/>
    </source>
</evidence>
<dbReference type="AlphaFoldDB" id="J4IC95"/>
<feature type="transmembrane region" description="Helical" evidence="1">
    <location>
        <begin position="121"/>
        <end position="141"/>
    </location>
</feature>